<dbReference type="Pfam" id="PF03989">
    <property type="entry name" value="DNA_gyraseA_C"/>
    <property type="match status" value="6"/>
</dbReference>
<dbReference type="Gene3D" id="3.30.1360.40">
    <property type="match status" value="1"/>
</dbReference>
<keyword evidence="6 7" id="KW-0413">Isomerase</keyword>
<keyword evidence="5 7" id="KW-0238">DNA-binding</keyword>
<dbReference type="InterPro" id="IPR035516">
    <property type="entry name" value="Gyrase/topoIV_suA_C"/>
</dbReference>
<feature type="domain" description="Topo IIA-type catalytic" evidence="9">
    <location>
        <begin position="37"/>
        <end position="557"/>
    </location>
</feature>
<evidence type="ECO:0000256" key="5">
    <source>
        <dbReference type="ARBA" id="ARBA00023125"/>
    </source>
</evidence>
<dbReference type="FunFam" id="3.30.1360.40:FF:000002">
    <property type="entry name" value="DNA gyrase subunit A"/>
    <property type="match status" value="1"/>
</dbReference>
<evidence type="ECO:0000313" key="10">
    <source>
        <dbReference type="EMBL" id="KAG8461942.1"/>
    </source>
</evidence>
<dbReference type="InterPro" id="IPR013760">
    <property type="entry name" value="Topo_IIA-like_dom_sf"/>
</dbReference>
<feature type="region of interest" description="Disordered" evidence="8">
    <location>
        <begin position="830"/>
        <end position="859"/>
    </location>
</feature>
<dbReference type="GO" id="GO:0005524">
    <property type="term" value="F:ATP binding"/>
    <property type="evidence" value="ECO:0007669"/>
    <property type="project" value="InterPro"/>
</dbReference>
<evidence type="ECO:0000256" key="8">
    <source>
        <dbReference type="SAM" id="MobiDB-lite"/>
    </source>
</evidence>
<reference evidence="10" key="1">
    <citation type="submission" date="2021-05" db="EMBL/GenBank/DDBJ databases">
        <title>The genome of the haptophyte Pavlova lutheri (Diacronema luteri, Pavlovales) - a model for lipid biosynthesis in eukaryotic algae.</title>
        <authorList>
            <person name="Hulatt C.J."/>
            <person name="Posewitz M.C."/>
        </authorList>
    </citation>
    <scope>NUCLEOTIDE SEQUENCE</scope>
    <source>
        <strain evidence="10">NIVA-4/92</strain>
    </source>
</reference>
<sequence>MASADSSIGLLTQVDVCDEMQTSYLSYAMSVILSRALPDVRDGLKPVQRRILYAMDQLSISPTGRYRKCARVVGEVLGKFHPHGDSSVYDALVRMAQPFNLRSPLIDGHGNFGSADPDPPAAMRYTECRLSPLAAVALLSETSPATVPFADNFDSSEREPTVLPAKLPLLLLNGAVGIAVGMATSIPPHNPTELCDAVAALLREPDLPDSDLFRIVKAPDFPTGGEILGLEGVRSLYATGQGIVRLRGKITTEGKQATSRNGGGSGSERVILVVTELPYAVSKSAFIVKVAELVQAGKLLGVAEIRDESDRDGMRVVIELKRDANPALITNQLLQSTPLQSSFAGNMLALTDDGRQPRRLTLRQTLVAFIAFRKQTTRKRAADELAKALARQHIATGLRLALTHIDAIVKALRNARSLGEAQAALTAGGPVSAEAPVGDGRGDSGAEAGGGVVAGADADGSSGAALPPIVPGGLSSEQADAILAMPLRRLTTLETGRLDKELADLGAQIGELQTLMADDTVLTDTLLAETAAMRAQFGSERRTRISDEALELSEADLIQNERCVVLMTSRGYVKRMPLDEFAAQGRGTRGKAAMSNRAGGDGDGSADAVSAFFACYQHDVVLCITERGIAHTRRAYQIPVASRTALGMPVHQLLPIDPTERVQGFVAVPAHELTRQGSGAAGRPSRADAPDADADEDSGAEASGHEDGDALLLVTRCGLIKKTPLAAFANINSRGLVALKLDEGDGLLRVLRCPGGTRARTASGTALTAIVASKKGQAVRFSIEDDALRPTGRTSRGVHAMVMRDGDEIVDADLLDADEAPAVAAADLGTAARDGDGEGDGGDGSGEGSGEGEGDASVSDGESYLLAVTAGGYGKRMPTSAFRVQARRGQGRIALKFKRGVVADGEDRLVALRRCTASDEVLISTGRGTAVRQAVCNIPAQGRTATGVLLQRLDESDFVANIAILPSVESDAELGDVGADENRR</sequence>
<protein>
    <recommendedName>
        <fullName evidence="3">DNA topoisomerase (ATP-hydrolyzing)</fullName>
        <ecNumber evidence="3">5.6.2.2</ecNumber>
    </recommendedName>
</protein>
<dbReference type="PANTHER" id="PTHR43493:SF5">
    <property type="entry name" value="DNA GYRASE SUBUNIT A, CHLOROPLASTIC_MITOCHONDRIAL"/>
    <property type="match status" value="1"/>
</dbReference>
<dbReference type="PROSITE" id="PS52040">
    <property type="entry name" value="TOPO_IIA"/>
    <property type="match status" value="1"/>
</dbReference>
<name>A0A8J5XIQ8_DIALT</name>
<keyword evidence="4 7" id="KW-0799">Topoisomerase</keyword>
<dbReference type="InterPro" id="IPR013758">
    <property type="entry name" value="Topo_IIA_A/C_ab"/>
</dbReference>
<evidence type="ECO:0000313" key="11">
    <source>
        <dbReference type="Proteomes" id="UP000751190"/>
    </source>
</evidence>
<dbReference type="InterPro" id="IPR050220">
    <property type="entry name" value="Type_II_DNA_Topoisomerases"/>
</dbReference>
<comment type="similarity">
    <text evidence="2">Belongs to the type II topoisomerase GyrA/ParC subunit family.</text>
</comment>
<dbReference type="Pfam" id="PF00521">
    <property type="entry name" value="DNA_topoisoIV"/>
    <property type="match status" value="1"/>
</dbReference>
<dbReference type="Proteomes" id="UP000751190">
    <property type="component" value="Unassembled WGS sequence"/>
</dbReference>
<dbReference type="OMA" id="THHWLLF"/>
<dbReference type="SMART" id="SM00434">
    <property type="entry name" value="TOP4c"/>
    <property type="match status" value="1"/>
</dbReference>
<dbReference type="CDD" id="cd00187">
    <property type="entry name" value="TOP4c"/>
    <property type="match status" value="1"/>
</dbReference>
<dbReference type="OrthoDB" id="734at2759"/>
<feature type="compositionally biased region" description="Gly residues" evidence="8">
    <location>
        <begin position="842"/>
        <end position="851"/>
    </location>
</feature>
<evidence type="ECO:0000256" key="2">
    <source>
        <dbReference type="ARBA" id="ARBA00008263"/>
    </source>
</evidence>
<dbReference type="GO" id="GO:0003677">
    <property type="term" value="F:DNA binding"/>
    <property type="evidence" value="ECO:0007669"/>
    <property type="project" value="UniProtKB-UniRule"/>
</dbReference>
<dbReference type="AlphaFoldDB" id="A0A8J5XIQ8"/>
<feature type="region of interest" description="Disordered" evidence="8">
    <location>
        <begin position="673"/>
        <end position="705"/>
    </location>
</feature>
<dbReference type="InterPro" id="IPR006691">
    <property type="entry name" value="GyrA/parC_rep"/>
</dbReference>
<dbReference type="EMBL" id="JAGTXO010000023">
    <property type="protein sequence ID" value="KAG8461942.1"/>
    <property type="molecule type" value="Genomic_DNA"/>
</dbReference>
<dbReference type="SUPFAM" id="SSF101904">
    <property type="entry name" value="GyrA/ParC C-terminal domain-like"/>
    <property type="match status" value="1"/>
</dbReference>
<comment type="caution">
    <text evidence="10">The sequence shown here is derived from an EMBL/GenBank/DDBJ whole genome shotgun (WGS) entry which is preliminary data.</text>
</comment>
<feature type="active site" description="O-(5'-phospho-DNA)-tyrosine intermediate" evidence="7">
    <location>
        <position position="125"/>
    </location>
</feature>
<comment type="catalytic activity">
    <reaction evidence="1 7">
        <text>ATP-dependent breakage, passage and rejoining of double-stranded DNA.</text>
        <dbReference type="EC" id="5.6.2.2"/>
    </reaction>
</comment>
<evidence type="ECO:0000256" key="3">
    <source>
        <dbReference type="ARBA" id="ARBA00012895"/>
    </source>
</evidence>
<dbReference type="GO" id="GO:0009330">
    <property type="term" value="C:DNA topoisomerase type II (double strand cut, ATP-hydrolyzing) complex"/>
    <property type="evidence" value="ECO:0007669"/>
    <property type="project" value="TreeGrafter"/>
</dbReference>
<evidence type="ECO:0000256" key="6">
    <source>
        <dbReference type="ARBA" id="ARBA00023235"/>
    </source>
</evidence>
<evidence type="ECO:0000256" key="1">
    <source>
        <dbReference type="ARBA" id="ARBA00000185"/>
    </source>
</evidence>
<dbReference type="Gene3D" id="1.10.268.10">
    <property type="entry name" value="Topoisomerase, domain 3"/>
    <property type="match status" value="1"/>
</dbReference>
<dbReference type="GO" id="GO:0003918">
    <property type="term" value="F:DNA topoisomerase type II (double strand cut, ATP-hydrolyzing) activity"/>
    <property type="evidence" value="ECO:0007669"/>
    <property type="project" value="UniProtKB-EC"/>
</dbReference>
<keyword evidence="11" id="KW-1185">Reference proteome</keyword>
<dbReference type="PANTHER" id="PTHR43493">
    <property type="entry name" value="DNA GYRASE/TOPOISOMERASE SUBUNIT A"/>
    <property type="match status" value="1"/>
</dbReference>
<dbReference type="Gene3D" id="3.90.199.10">
    <property type="entry name" value="Topoisomerase II, domain 5"/>
    <property type="match status" value="1"/>
</dbReference>
<evidence type="ECO:0000259" key="9">
    <source>
        <dbReference type="PROSITE" id="PS52040"/>
    </source>
</evidence>
<dbReference type="Gene3D" id="2.120.10.90">
    <property type="entry name" value="DNA gyrase/topoisomerase IV, subunit A, C-terminal"/>
    <property type="match status" value="1"/>
</dbReference>
<dbReference type="GO" id="GO:0006265">
    <property type="term" value="P:DNA topological change"/>
    <property type="evidence" value="ECO:0007669"/>
    <property type="project" value="UniProtKB-UniRule"/>
</dbReference>
<dbReference type="InterPro" id="IPR002205">
    <property type="entry name" value="Topo_IIA_dom_A"/>
</dbReference>
<dbReference type="EC" id="5.6.2.2" evidence="3"/>
<feature type="region of interest" description="Disordered" evidence="8">
    <location>
        <begin position="430"/>
        <end position="454"/>
    </location>
</feature>
<feature type="compositionally biased region" description="Acidic residues" evidence="8">
    <location>
        <begin position="690"/>
        <end position="699"/>
    </location>
</feature>
<organism evidence="10 11">
    <name type="scientific">Diacronema lutheri</name>
    <name type="common">Unicellular marine alga</name>
    <name type="synonym">Monochrysis lutheri</name>
    <dbReference type="NCBI Taxonomy" id="2081491"/>
    <lineage>
        <taxon>Eukaryota</taxon>
        <taxon>Haptista</taxon>
        <taxon>Haptophyta</taxon>
        <taxon>Pavlovophyceae</taxon>
        <taxon>Pavlovales</taxon>
        <taxon>Pavlovaceae</taxon>
        <taxon>Diacronema</taxon>
    </lineage>
</organism>
<dbReference type="SUPFAM" id="SSF56719">
    <property type="entry name" value="Type II DNA topoisomerase"/>
    <property type="match status" value="1"/>
</dbReference>
<evidence type="ECO:0000256" key="7">
    <source>
        <dbReference type="PROSITE-ProRule" id="PRU01384"/>
    </source>
</evidence>
<accession>A0A8J5XIQ8</accession>
<proteinExistence type="inferred from homology"/>
<evidence type="ECO:0000256" key="4">
    <source>
        <dbReference type="ARBA" id="ARBA00023029"/>
    </source>
</evidence>
<dbReference type="InterPro" id="IPR013757">
    <property type="entry name" value="Topo_IIA_A_a_sf"/>
</dbReference>
<gene>
    <name evidence="10" type="ORF">KFE25_013961</name>
</gene>